<dbReference type="AlphaFoldDB" id="A0A060RDV5"/>
<dbReference type="HOGENOM" id="CLU_3218795_0_0_10"/>
<name>A0A060RDV5_9BACT</name>
<reference evidence="1 2" key="1">
    <citation type="journal article" date="2015" name="Genome Announc.">
        <title>Complete Genome Sequence of the Novel Leech Symbiont Mucinivorans hirudinis M3T.</title>
        <authorList>
            <person name="Nelson M.C."/>
            <person name="Bomar L."/>
            <person name="Graf J."/>
        </authorList>
    </citation>
    <scope>NUCLEOTIDE SEQUENCE [LARGE SCALE GENOMIC DNA]</scope>
    <source>
        <strain evidence="2">M3</strain>
    </source>
</reference>
<evidence type="ECO:0000313" key="1">
    <source>
        <dbReference type="EMBL" id="CDN32533.1"/>
    </source>
</evidence>
<dbReference type="KEGG" id="rbc:BN938_2463"/>
<dbReference type="Proteomes" id="UP000027616">
    <property type="component" value="Chromosome I"/>
</dbReference>
<dbReference type="EMBL" id="HG934468">
    <property type="protein sequence ID" value="CDN32533.1"/>
    <property type="molecule type" value="Genomic_DNA"/>
</dbReference>
<keyword evidence="2" id="KW-1185">Reference proteome</keyword>
<gene>
    <name evidence="1" type="ORF">BN938_2463</name>
</gene>
<evidence type="ECO:0000313" key="2">
    <source>
        <dbReference type="Proteomes" id="UP000027616"/>
    </source>
</evidence>
<organism evidence="1 2">
    <name type="scientific">Mucinivorans hirudinis</name>
    <dbReference type="NCBI Taxonomy" id="1433126"/>
    <lineage>
        <taxon>Bacteria</taxon>
        <taxon>Pseudomonadati</taxon>
        <taxon>Bacteroidota</taxon>
        <taxon>Bacteroidia</taxon>
        <taxon>Bacteroidales</taxon>
        <taxon>Rikenellaceae</taxon>
        <taxon>Mucinivorans</taxon>
    </lineage>
</organism>
<accession>A0A060RDV5</accession>
<protein>
    <submittedName>
        <fullName evidence="1">Uncharacterized protein</fullName>
    </submittedName>
</protein>
<proteinExistence type="predicted"/>
<sequence>MGIAAKPLSDGIEYLGSLTIPMYVTRDGLEFFYNNHKQLSLIKH</sequence>